<evidence type="ECO:0000313" key="1">
    <source>
        <dbReference type="EMBL" id="MBA0589496.1"/>
    </source>
</evidence>
<gene>
    <name evidence="1" type="ORF">Gorai_018241</name>
</gene>
<dbReference type="AlphaFoldDB" id="A0A7J8PK62"/>
<evidence type="ECO:0000313" key="2">
    <source>
        <dbReference type="Proteomes" id="UP000593578"/>
    </source>
</evidence>
<dbReference type="EMBL" id="JABEZZ010000007">
    <property type="protein sequence ID" value="MBA0589496.1"/>
    <property type="molecule type" value="Genomic_DNA"/>
</dbReference>
<organism evidence="1 2">
    <name type="scientific">Gossypium raimondii</name>
    <name type="common">Peruvian cotton</name>
    <name type="synonym">Gossypium klotzschianum subsp. raimondii</name>
    <dbReference type="NCBI Taxonomy" id="29730"/>
    <lineage>
        <taxon>Eukaryota</taxon>
        <taxon>Viridiplantae</taxon>
        <taxon>Streptophyta</taxon>
        <taxon>Embryophyta</taxon>
        <taxon>Tracheophyta</taxon>
        <taxon>Spermatophyta</taxon>
        <taxon>Magnoliopsida</taxon>
        <taxon>eudicotyledons</taxon>
        <taxon>Gunneridae</taxon>
        <taxon>Pentapetalae</taxon>
        <taxon>rosids</taxon>
        <taxon>malvids</taxon>
        <taxon>Malvales</taxon>
        <taxon>Malvaceae</taxon>
        <taxon>Malvoideae</taxon>
        <taxon>Gossypium</taxon>
    </lineage>
</organism>
<protein>
    <submittedName>
        <fullName evidence="1">Uncharacterized protein</fullName>
    </submittedName>
</protein>
<reference evidence="1 2" key="1">
    <citation type="journal article" date="2019" name="Genome Biol. Evol.">
        <title>Insights into the evolution of the New World diploid cottons (Gossypium, subgenus Houzingenia) based on genome sequencing.</title>
        <authorList>
            <person name="Grover C.E."/>
            <person name="Arick M.A. 2nd"/>
            <person name="Thrash A."/>
            <person name="Conover J.L."/>
            <person name="Sanders W.S."/>
            <person name="Peterson D.G."/>
            <person name="Frelichowski J.E."/>
            <person name="Scheffler J.A."/>
            <person name="Scheffler B.E."/>
            <person name="Wendel J.F."/>
        </authorList>
    </citation>
    <scope>NUCLEOTIDE SEQUENCE [LARGE SCALE GENOMIC DNA]</scope>
    <source>
        <strain evidence="1">8</strain>
        <tissue evidence="1">Leaf</tissue>
    </source>
</reference>
<accession>A0A7J8PK62</accession>
<sequence>MSGIITGISQMSISLILLAHC</sequence>
<proteinExistence type="predicted"/>
<comment type="caution">
    <text evidence="1">The sequence shown here is derived from an EMBL/GenBank/DDBJ whole genome shotgun (WGS) entry which is preliminary data.</text>
</comment>
<name>A0A7J8PK62_GOSRA</name>
<dbReference type="Proteomes" id="UP000593578">
    <property type="component" value="Unassembled WGS sequence"/>
</dbReference>